<dbReference type="SUPFAM" id="SSF51735">
    <property type="entry name" value="NAD(P)-binding Rossmann-fold domains"/>
    <property type="match status" value="1"/>
</dbReference>
<dbReference type="RefSeq" id="WP_065790998.1">
    <property type="nucleotide sequence ID" value="NZ_MAUJ01000004.1"/>
</dbReference>
<evidence type="ECO:0000313" key="2">
    <source>
        <dbReference type="EMBL" id="OCQ20816.1"/>
    </source>
</evidence>
<dbReference type="GO" id="GO:0016646">
    <property type="term" value="F:oxidoreductase activity, acting on the CH-NH group of donors, NAD or NADP as acceptor"/>
    <property type="evidence" value="ECO:0007669"/>
    <property type="project" value="TreeGrafter"/>
</dbReference>
<dbReference type="InterPro" id="IPR016040">
    <property type="entry name" value="NAD(P)-bd_dom"/>
</dbReference>
<dbReference type="AlphaFoldDB" id="A0A1C0TPG8"/>
<evidence type="ECO:0000313" key="3">
    <source>
        <dbReference type="Proteomes" id="UP000093366"/>
    </source>
</evidence>
<protein>
    <recommendedName>
        <fullName evidence="1">NAD(P)-binding domain-containing protein</fullName>
    </recommendedName>
</protein>
<dbReference type="Gene3D" id="3.40.50.720">
    <property type="entry name" value="NAD(P)-binding Rossmann-like Domain"/>
    <property type="match status" value="1"/>
</dbReference>
<feature type="domain" description="NAD(P)-binding" evidence="1">
    <location>
        <begin position="8"/>
        <end position="206"/>
    </location>
</feature>
<accession>A0A1C0TPG8</accession>
<proteinExistence type="predicted"/>
<dbReference type="EMBL" id="MAUJ01000004">
    <property type="protein sequence ID" value="OCQ20816.1"/>
    <property type="molecule type" value="Genomic_DNA"/>
</dbReference>
<evidence type="ECO:0000259" key="1">
    <source>
        <dbReference type="Pfam" id="PF13460"/>
    </source>
</evidence>
<dbReference type="Pfam" id="PF13460">
    <property type="entry name" value="NAD_binding_10"/>
    <property type="match status" value="1"/>
</dbReference>
<name>A0A1C0TPG8_9GAMM</name>
<gene>
    <name evidence="2" type="ORF">A7985_13540</name>
</gene>
<sequence>MNTLAIIGGTGRVGQQVIKQALELGYQLNVLARNPKKVTEHKLIRVIKGDATDPEALDKLLTGADAIVSTLGPSGINHSIKLAKSSAKEFGSTKSTQAILPLMNKHNISRLILMGGASLQHPDDENNLFMRLLLNKLAPKVLGDIYLDREQELRILLNSQVNFTIARAAKLDDAETTKPLKTSHKKFQGGNVSIHSLAAFLLEQVKSNNYFGKAVYIAN</sequence>
<organism evidence="2 3">
    <name type="scientific">Pseudoalteromonas luteoviolacea</name>
    <dbReference type="NCBI Taxonomy" id="43657"/>
    <lineage>
        <taxon>Bacteria</taxon>
        <taxon>Pseudomonadati</taxon>
        <taxon>Pseudomonadota</taxon>
        <taxon>Gammaproteobacteria</taxon>
        <taxon>Alteromonadales</taxon>
        <taxon>Pseudoalteromonadaceae</taxon>
        <taxon>Pseudoalteromonas</taxon>
    </lineage>
</organism>
<reference evidence="3" key="1">
    <citation type="submission" date="2016-07" db="EMBL/GenBank/DDBJ databases">
        <authorList>
            <person name="Florea S."/>
            <person name="Webb J.S."/>
            <person name="Jaromczyk J."/>
            <person name="Schardl C.L."/>
        </authorList>
    </citation>
    <scope>NUCLEOTIDE SEQUENCE [LARGE SCALE GENOMIC DNA]</scope>
    <source>
        <strain evidence="3">IPB1</strain>
    </source>
</reference>
<dbReference type="InterPro" id="IPR036291">
    <property type="entry name" value="NAD(P)-bd_dom_sf"/>
</dbReference>
<dbReference type="InterPro" id="IPR051606">
    <property type="entry name" value="Polyketide_Oxido-like"/>
</dbReference>
<comment type="caution">
    <text evidence="2">The sequence shown here is derived from an EMBL/GenBank/DDBJ whole genome shotgun (WGS) entry which is preliminary data.</text>
</comment>
<dbReference type="PANTHER" id="PTHR43355">
    <property type="entry name" value="FLAVIN REDUCTASE (NADPH)"/>
    <property type="match status" value="1"/>
</dbReference>
<dbReference type="Proteomes" id="UP000093366">
    <property type="component" value="Unassembled WGS sequence"/>
</dbReference>
<dbReference type="PANTHER" id="PTHR43355:SF2">
    <property type="entry name" value="FLAVIN REDUCTASE (NADPH)"/>
    <property type="match status" value="1"/>
</dbReference>